<evidence type="ECO:0000313" key="1">
    <source>
        <dbReference type="EMBL" id="QHU05873.1"/>
    </source>
</evidence>
<dbReference type="EMBL" id="MN740422">
    <property type="protein sequence ID" value="QHU05873.1"/>
    <property type="molecule type" value="Genomic_DNA"/>
</dbReference>
<dbReference type="AlphaFoldDB" id="A0A6C0JKH6"/>
<accession>A0A6C0JKH6</accession>
<name>A0A6C0JKH6_9ZZZZ</name>
<reference evidence="1" key="1">
    <citation type="journal article" date="2020" name="Nature">
        <title>Giant virus diversity and host interactions through global metagenomics.</title>
        <authorList>
            <person name="Schulz F."/>
            <person name="Roux S."/>
            <person name="Paez-Espino D."/>
            <person name="Jungbluth S."/>
            <person name="Walsh D.A."/>
            <person name="Denef V.J."/>
            <person name="McMahon K.D."/>
            <person name="Konstantinidis K.T."/>
            <person name="Eloe-Fadrosh E.A."/>
            <person name="Kyrpides N.C."/>
            <person name="Woyke T."/>
        </authorList>
    </citation>
    <scope>NUCLEOTIDE SEQUENCE</scope>
    <source>
        <strain evidence="1">GVMAG-M-3300027736-24</strain>
    </source>
</reference>
<protein>
    <submittedName>
        <fullName evidence="1">Uncharacterized protein</fullName>
    </submittedName>
</protein>
<proteinExistence type="predicted"/>
<sequence length="195" mass="23724">MVYIHIFLHFKINPYNELSNLKDVCKQEISNTTYFKLPFIFDGTSFLQKVNLNNCIKQDLFYKKTYESMPIIEPYVKFFPKNTIYELKKNKNIEVHRNMECRNFYIVHSGKVKITCIHPKYREHFTTLTTNTTEFIEKHDNMIHLELVENQILFLPNYWYVYIKSLKKDTIIEKVQYSTIMNQFNILWNKYMNTI</sequence>
<organism evidence="1">
    <name type="scientific">viral metagenome</name>
    <dbReference type="NCBI Taxonomy" id="1070528"/>
    <lineage>
        <taxon>unclassified sequences</taxon>
        <taxon>metagenomes</taxon>
        <taxon>organismal metagenomes</taxon>
    </lineage>
</organism>